<dbReference type="InterPro" id="IPR003660">
    <property type="entry name" value="HAMP_dom"/>
</dbReference>
<dbReference type="InterPro" id="IPR001054">
    <property type="entry name" value="A/G_cyclase"/>
</dbReference>
<feature type="transmembrane region" description="Helical" evidence="7">
    <location>
        <begin position="34"/>
        <end position="59"/>
    </location>
</feature>
<dbReference type="Gene3D" id="6.10.340.10">
    <property type="match status" value="1"/>
</dbReference>
<feature type="transmembrane region" description="Helical" evidence="7">
    <location>
        <begin position="154"/>
        <end position="173"/>
    </location>
</feature>
<dbReference type="Gene3D" id="3.30.70.1230">
    <property type="entry name" value="Nucleotide cyclase"/>
    <property type="match status" value="1"/>
</dbReference>
<reference evidence="10 11" key="1">
    <citation type="journal article" date="2019" name="Int. J. Syst. Evol. Microbiol.">
        <title>The Global Catalogue of Microorganisms (GCM) 10K type strain sequencing project: providing services to taxonomists for standard genome sequencing and annotation.</title>
        <authorList>
            <consortium name="The Broad Institute Genomics Platform"/>
            <consortium name="The Broad Institute Genome Sequencing Center for Infectious Disease"/>
            <person name="Wu L."/>
            <person name="Ma J."/>
        </authorList>
    </citation>
    <scope>NUCLEOTIDE SEQUENCE [LARGE SCALE GENOMIC DNA]</scope>
    <source>
        <strain evidence="10 11">JCM 10696</strain>
    </source>
</reference>
<evidence type="ECO:0000256" key="6">
    <source>
        <dbReference type="ARBA" id="ARBA00023136"/>
    </source>
</evidence>
<dbReference type="SUPFAM" id="SSF55073">
    <property type="entry name" value="Nucleotide cyclase"/>
    <property type="match status" value="1"/>
</dbReference>
<organism evidence="10 11">
    <name type="scientific">Actinocorallia libanotica</name>
    <dbReference type="NCBI Taxonomy" id="46162"/>
    <lineage>
        <taxon>Bacteria</taxon>
        <taxon>Bacillati</taxon>
        <taxon>Actinomycetota</taxon>
        <taxon>Actinomycetes</taxon>
        <taxon>Streptosporangiales</taxon>
        <taxon>Thermomonosporaceae</taxon>
        <taxon>Actinocorallia</taxon>
    </lineage>
</organism>
<evidence type="ECO:0000256" key="3">
    <source>
        <dbReference type="ARBA" id="ARBA00022475"/>
    </source>
</evidence>
<evidence type="ECO:0000256" key="2">
    <source>
        <dbReference type="ARBA" id="ARBA00005381"/>
    </source>
</evidence>
<dbReference type="Pfam" id="PF00672">
    <property type="entry name" value="HAMP"/>
    <property type="match status" value="1"/>
</dbReference>
<keyword evidence="5 7" id="KW-1133">Transmembrane helix</keyword>
<feature type="domain" description="HAMP" evidence="9">
    <location>
        <begin position="259"/>
        <end position="311"/>
    </location>
</feature>
<comment type="subcellular location">
    <subcellularLocation>
        <location evidence="1">Cell membrane</location>
        <topology evidence="1">Multi-pass membrane protein</topology>
    </subcellularLocation>
</comment>
<protein>
    <submittedName>
        <fullName evidence="10">Adenylate/guanylate cyclase domain-containing protein</fullName>
    </submittedName>
</protein>
<comment type="caution">
    <text evidence="10">The sequence shown here is derived from an EMBL/GenBank/DDBJ whole genome shotgun (WGS) entry which is preliminary data.</text>
</comment>
<feature type="transmembrane region" description="Helical" evidence="7">
    <location>
        <begin position="236"/>
        <end position="255"/>
    </location>
</feature>
<gene>
    <name evidence="10" type="ORF">GCM10009550_36170</name>
</gene>
<evidence type="ECO:0000313" key="11">
    <source>
        <dbReference type="Proteomes" id="UP001500665"/>
    </source>
</evidence>
<dbReference type="SMART" id="SM00044">
    <property type="entry name" value="CYCc"/>
    <property type="match status" value="1"/>
</dbReference>
<dbReference type="CDD" id="cd06225">
    <property type="entry name" value="HAMP"/>
    <property type="match status" value="1"/>
</dbReference>
<dbReference type="PROSITE" id="PS50125">
    <property type="entry name" value="GUANYLATE_CYCLASE_2"/>
    <property type="match status" value="1"/>
</dbReference>
<keyword evidence="3" id="KW-1003">Cell membrane</keyword>
<name>A0ABN1R9A1_9ACTN</name>
<keyword evidence="11" id="KW-1185">Reference proteome</keyword>
<keyword evidence="6 7" id="KW-0472">Membrane</keyword>
<dbReference type="PANTHER" id="PTHR43081:SF17">
    <property type="entry name" value="BLL5647 PROTEIN"/>
    <property type="match status" value="1"/>
</dbReference>
<dbReference type="PROSITE" id="PS50885">
    <property type="entry name" value="HAMP"/>
    <property type="match status" value="1"/>
</dbReference>
<dbReference type="Proteomes" id="UP001500665">
    <property type="component" value="Unassembled WGS sequence"/>
</dbReference>
<dbReference type="CDD" id="cd07302">
    <property type="entry name" value="CHD"/>
    <property type="match status" value="1"/>
</dbReference>
<feature type="domain" description="Guanylate cyclase" evidence="8">
    <location>
        <begin position="343"/>
        <end position="467"/>
    </location>
</feature>
<keyword evidence="4 7" id="KW-0812">Transmembrane</keyword>
<evidence type="ECO:0000256" key="5">
    <source>
        <dbReference type="ARBA" id="ARBA00022989"/>
    </source>
</evidence>
<evidence type="ECO:0000259" key="9">
    <source>
        <dbReference type="PROSITE" id="PS50885"/>
    </source>
</evidence>
<dbReference type="Pfam" id="PF00211">
    <property type="entry name" value="Guanylate_cyc"/>
    <property type="match status" value="1"/>
</dbReference>
<dbReference type="EMBL" id="BAAAHH010000013">
    <property type="protein sequence ID" value="GAA0953758.1"/>
    <property type="molecule type" value="Genomic_DNA"/>
</dbReference>
<feature type="transmembrane region" description="Helical" evidence="7">
    <location>
        <begin position="203"/>
        <end position="224"/>
    </location>
</feature>
<evidence type="ECO:0000313" key="10">
    <source>
        <dbReference type="EMBL" id="GAA0953758.1"/>
    </source>
</evidence>
<evidence type="ECO:0000256" key="1">
    <source>
        <dbReference type="ARBA" id="ARBA00004651"/>
    </source>
</evidence>
<evidence type="ECO:0000256" key="4">
    <source>
        <dbReference type="ARBA" id="ARBA00022692"/>
    </source>
</evidence>
<dbReference type="RefSeq" id="WP_344242008.1">
    <property type="nucleotide sequence ID" value="NZ_BAAAHH010000013.1"/>
</dbReference>
<dbReference type="PANTHER" id="PTHR43081">
    <property type="entry name" value="ADENYLATE CYCLASE, TERMINAL-DIFFERENTIATION SPECIFIC-RELATED"/>
    <property type="match status" value="1"/>
</dbReference>
<evidence type="ECO:0000256" key="7">
    <source>
        <dbReference type="SAM" id="Phobius"/>
    </source>
</evidence>
<comment type="similarity">
    <text evidence="2">Belongs to the adenylyl cyclase class-3 family.</text>
</comment>
<sequence>MDREQVTHGLDAFGARLAALPGGPKNSLELRVRWLLATVVVIANGVGGIVVLLFVLVVLPNPEEVRPDINMINLISFLSYPVVAAPLVMWWGLKLFDPVRRLVREQGTPDQEQRHAVLLGPARLTLIQAVLWGVGVLVWTGVNATFHPLMALKVAMTSLLGAITTLALVYLLAERLLRPATALVLATQPPREHLMSRVTSRAMLAWALGTAVPLLGLVVIAVVALVDPDFDRFEVAFSSLVLGVVALTVSFLVTFEASRAVGDPIRNVRDGMARVAKGDLETSLTVYDASELGQLQAGFNNMVTGLRAHERLQDLFSRHVGSDVAELALNSDIALGGEIKEVAVLFVDLAGSTKMAAERPPDEVVALLNLFFGVVVDCVNRNGGWINKFEGDAALAIFGAPTPLEQAGGHALTAGREMATRLPLEVPEVTAGIGVSVGTVVAGYIGAEQRFEYTVIGDPVNEAARLSDLAKTATPLRVLASADALEDCDPLEAFRWEAGQAVTLRGRPQPTILAHPRVANEPEPPLPELVARARGRLRRRVRFFPLLSLFTLRQGDSDR</sequence>
<feature type="transmembrane region" description="Helical" evidence="7">
    <location>
        <begin position="124"/>
        <end position="142"/>
    </location>
</feature>
<accession>A0ABN1R9A1</accession>
<dbReference type="InterPro" id="IPR029787">
    <property type="entry name" value="Nucleotide_cyclase"/>
</dbReference>
<dbReference type="SMART" id="SM00304">
    <property type="entry name" value="HAMP"/>
    <property type="match status" value="1"/>
</dbReference>
<dbReference type="InterPro" id="IPR050697">
    <property type="entry name" value="Adenylyl/Guanylyl_Cyclase_3/4"/>
</dbReference>
<dbReference type="SUPFAM" id="SSF158472">
    <property type="entry name" value="HAMP domain-like"/>
    <property type="match status" value="1"/>
</dbReference>
<proteinExistence type="inferred from homology"/>
<evidence type="ECO:0000259" key="8">
    <source>
        <dbReference type="PROSITE" id="PS50125"/>
    </source>
</evidence>
<feature type="transmembrane region" description="Helical" evidence="7">
    <location>
        <begin position="71"/>
        <end position="93"/>
    </location>
</feature>